<evidence type="ECO:0000313" key="1">
    <source>
        <dbReference type="EMBL" id="KAI3725217.1"/>
    </source>
</evidence>
<organism evidence="1 2">
    <name type="scientific">Smallanthus sonchifolius</name>
    <dbReference type="NCBI Taxonomy" id="185202"/>
    <lineage>
        <taxon>Eukaryota</taxon>
        <taxon>Viridiplantae</taxon>
        <taxon>Streptophyta</taxon>
        <taxon>Embryophyta</taxon>
        <taxon>Tracheophyta</taxon>
        <taxon>Spermatophyta</taxon>
        <taxon>Magnoliopsida</taxon>
        <taxon>eudicotyledons</taxon>
        <taxon>Gunneridae</taxon>
        <taxon>Pentapetalae</taxon>
        <taxon>asterids</taxon>
        <taxon>campanulids</taxon>
        <taxon>Asterales</taxon>
        <taxon>Asteraceae</taxon>
        <taxon>Asteroideae</taxon>
        <taxon>Heliantheae alliance</taxon>
        <taxon>Millerieae</taxon>
        <taxon>Smallanthus</taxon>
    </lineage>
</organism>
<reference evidence="1 2" key="2">
    <citation type="journal article" date="2022" name="Mol. Ecol. Resour.">
        <title>The genomes of chicory, endive, great burdock and yacon provide insights into Asteraceae paleo-polyploidization history and plant inulin production.</title>
        <authorList>
            <person name="Fan W."/>
            <person name="Wang S."/>
            <person name="Wang H."/>
            <person name="Wang A."/>
            <person name="Jiang F."/>
            <person name="Liu H."/>
            <person name="Zhao H."/>
            <person name="Xu D."/>
            <person name="Zhang Y."/>
        </authorList>
    </citation>
    <scope>NUCLEOTIDE SEQUENCE [LARGE SCALE GENOMIC DNA]</scope>
    <source>
        <strain evidence="2">cv. Yunnan</strain>
        <tissue evidence="1">Leaves</tissue>
    </source>
</reference>
<sequence>MNDKPMETPVEEEGKPGVKTKGLKEILSSLLLIEEQEKSEKIEWDRAQEEDKMMLEVNHKKKTKAMLAYQSEFRELDDAMDESNRVLKRKSRAVTNVAIASVIASDSVDGPAQKTTGAAGPQRRLWKRTEVKLQDLPVVLGACCVLHNICELRNEEIDPELMIELMDDEMVPEIGLRSGIAMKARDSIAHNLLHHNHAGTSFLS</sequence>
<dbReference type="EMBL" id="CM042039">
    <property type="protein sequence ID" value="KAI3725217.1"/>
    <property type="molecule type" value="Genomic_DNA"/>
</dbReference>
<dbReference type="Proteomes" id="UP001056120">
    <property type="component" value="Linkage Group LG22"/>
</dbReference>
<protein>
    <submittedName>
        <fullName evidence="1">Uncharacterized protein</fullName>
    </submittedName>
</protein>
<comment type="caution">
    <text evidence="1">The sequence shown here is derived from an EMBL/GenBank/DDBJ whole genome shotgun (WGS) entry which is preliminary data.</text>
</comment>
<reference evidence="2" key="1">
    <citation type="journal article" date="2022" name="Mol. Ecol. Resour.">
        <title>The genomes of chicory, endive, great burdock and yacon provide insights into Asteraceae palaeo-polyploidization history and plant inulin production.</title>
        <authorList>
            <person name="Fan W."/>
            <person name="Wang S."/>
            <person name="Wang H."/>
            <person name="Wang A."/>
            <person name="Jiang F."/>
            <person name="Liu H."/>
            <person name="Zhao H."/>
            <person name="Xu D."/>
            <person name="Zhang Y."/>
        </authorList>
    </citation>
    <scope>NUCLEOTIDE SEQUENCE [LARGE SCALE GENOMIC DNA]</scope>
    <source>
        <strain evidence="2">cv. Yunnan</strain>
    </source>
</reference>
<evidence type="ECO:0000313" key="2">
    <source>
        <dbReference type="Proteomes" id="UP001056120"/>
    </source>
</evidence>
<gene>
    <name evidence="1" type="ORF">L1987_64997</name>
</gene>
<name>A0ACB9BTA1_9ASTR</name>
<accession>A0ACB9BTA1</accession>
<proteinExistence type="predicted"/>
<keyword evidence="2" id="KW-1185">Reference proteome</keyword>